<sequence>MKVLYLTKYTSAGASSRMRSFQYFPYLENSDLKISVSTFFNDRYLETLYNGNKNSMLILKAYLKRFFVLFTVFRYDRVVIEYEIFPYFPAWIEKFLSKLGIKYIVDYDDAIFHNYDLNANKWIKKLLGNKIDQVMKFSSVVVAGNQYLAKRAKIAGAKKIIIIPTVIDLKEYKTKRDYESKKFRIGWIGSPSTYKYVENIKKGLTAFANQRDAEIVIVGAFTQHKSEPPFVFVPWQKHTETQWIRSFDVGLMPLDDTPWSRGKCSFKLIQYMAAGIPVIASPVGMNKEVVTERNGFLANSSEEWYNSLSEYAENVSLRKKHGVEGRKIVEKKYALQVTAEAWKQLLMNNGNI</sequence>
<dbReference type="SUPFAM" id="SSF53756">
    <property type="entry name" value="UDP-Glycosyltransferase/glycogen phosphorylase"/>
    <property type="match status" value="1"/>
</dbReference>
<dbReference type="CDD" id="cd03801">
    <property type="entry name" value="GT4_PimA-like"/>
    <property type="match status" value="1"/>
</dbReference>
<keyword evidence="4" id="KW-1185">Reference proteome</keyword>
<dbReference type="EMBL" id="JACYFS010000013">
    <property type="protein sequence ID" value="MBD8084618.1"/>
    <property type="molecule type" value="Genomic_DNA"/>
</dbReference>
<dbReference type="Proteomes" id="UP000637299">
    <property type="component" value="Unassembled WGS sequence"/>
</dbReference>
<organism evidence="3 4">
    <name type="scientific">Chryseobacterium caseinilyticum</name>
    <dbReference type="NCBI Taxonomy" id="2771428"/>
    <lineage>
        <taxon>Bacteria</taxon>
        <taxon>Pseudomonadati</taxon>
        <taxon>Bacteroidota</taxon>
        <taxon>Flavobacteriia</taxon>
        <taxon>Flavobacteriales</taxon>
        <taxon>Weeksellaceae</taxon>
        <taxon>Chryseobacterium group</taxon>
        <taxon>Chryseobacterium</taxon>
    </lineage>
</organism>
<evidence type="ECO:0000256" key="1">
    <source>
        <dbReference type="ARBA" id="ARBA00022676"/>
    </source>
</evidence>
<name>A0ABR8ZH37_9FLAO</name>
<dbReference type="PANTHER" id="PTHR12526:SF629">
    <property type="entry name" value="TEICHURONIC ACID BIOSYNTHESIS GLYCOSYLTRANSFERASE TUAH-RELATED"/>
    <property type="match status" value="1"/>
</dbReference>
<keyword evidence="2" id="KW-0808">Transferase</keyword>
<gene>
    <name evidence="3" type="ORF">IC610_19620</name>
</gene>
<dbReference type="Gene3D" id="3.40.50.2000">
    <property type="entry name" value="Glycogen Phosphorylase B"/>
    <property type="match status" value="2"/>
</dbReference>
<evidence type="ECO:0000313" key="3">
    <source>
        <dbReference type="EMBL" id="MBD8084618.1"/>
    </source>
</evidence>
<keyword evidence="1" id="KW-0328">Glycosyltransferase</keyword>
<comment type="caution">
    <text evidence="3">The sequence shown here is derived from an EMBL/GenBank/DDBJ whole genome shotgun (WGS) entry which is preliminary data.</text>
</comment>
<protein>
    <submittedName>
        <fullName evidence="3">Glycosyltransferase family 4 protein</fullName>
    </submittedName>
</protein>
<proteinExistence type="predicted"/>
<dbReference type="RefSeq" id="WP_191738539.1">
    <property type="nucleotide sequence ID" value="NZ_JACYFS010000013.1"/>
</dbReference>
<dbReference type="Pfam" id="PF13692">
    <property type="entry name" value="Glyco_trans_1_4"/>
    <property type="match status" value="1"/>
</dbReference>
<reference evidence="3 4" key="1">
    <citation type="submission" date="2020-09" db="EMBL/GenBank/DDBJ databases">
        <title>Genome seq and assembly of Chryseobacterium sp.</title>
        <authorList>
            <person name="Chhetri G."/>
        </authorList>
    </citation>
    <scope>NUCLEOTIDE SEQUENCE [LARGE SCALE GENOMIC DNA]</scope>
    <source>
        <strain evidence="3 4">GCR10</strain>
    </source>
</reference>
<accession>A0ABR8ZH37</accession>
<evidence type="ECO:0000313" key="4">
    <source>
        <dbReference type="Proteomes" id="UP000637299"/>
    </source>
</evidence>
<evidence type="ECO:0000256" key="2">
    <source>
        <dbReference type="ARBA" id="ARBA00022679"/>
    </source>
</evidence>
<dbReference type="PANTHER" id="PTHR12526">
    <property type="entry name" value="GLYCOSYLTRANSFERASE"/>
    <property type="match status" value="1"/>
</dbReference>